<feature type="domain" description="Exonuclease" evidence="9">
    <location>
        <begin position="272"/>
        <end position="421"/>
    </location>
</feature>
<evidence type="ECO:0000313" key="11">
    <source>
        <dbReference type="Proteomes" id="UP000821853"/>
    </source>
</evidence>
<evidence type="ECO:0000256" key="5">
    <source>
        <dbReference type="ARBA" id="ARBA00022839"/>
    </source>
</evidence>
<dbReference type="SUPFAM" id="SSF53098">
    <property type="entry name" value="Ribonuclease H-like"/>
    <property type="match status" value="1"/>
</dbReference>
<dbReference type="SMART" id="SM00479">
    <property type="entry name" value="EXOIII"/>
    <property type="match status" value="1"/>
</dbReference>
<accession>A0A9J6GKG1</accession>
<comment type="caution">
    <text evidence="10">The sequence shown here is derived from an EMBL/GenBank/DDBJ whole genome shotgun (WGS) entry which is preliminary data.</text>
</comment>
<dbReference type="CDD" id="cd06145">
    <property type="entry name" value="REX1_like"/>
    <property type="match status" value="1"/>
</dbReference>
<dbReference type="AlphaFoldDB" id="A0A9J6GKG1"/>
<feature type="compositionally biased region" description="Basic and acidic residues" evidence="7">
    <location>
        <begin position="77"/>
        <end position="90"/>
    </location>
</feature>
<dbReference type="Gene3D" id="3.30.420.10">
    <property type="entry name" value="Ribonuclease H-like superfamily/Ribonuclease H"/>
    <property type="match status" value="1"/>
</dbReference>
<keyword evidence="11" id="KW-1185">Reference proteome</keyword>
<evidence type="ECO:0000259" key="9">
    <source>
        <dbReference type="SMART" id="SM00479"/>
    </source>
</evidence>
<dbReference type="InterPro" id="IPR034922">
    <property type="entry name" value="REX1-like_exo"/>
</dbReference>
<keyword evidence="6" id="KW-0539">Nucleus</keyword>
<organism evidence="10 11">
    <name type="scientific">Haemaphysalis longicornis</name>
    <name type="common">Bush tick</name>
    <dbReference type="NCBI Taxonomy" id="44386"/>
    <lineage>
        <taxon>Eukaryota</taxon>
        <taxon>Metazoa</taxon>
        <taxon>Ecdysozoa</taxon>
        <taxon>Arthropoda</taxon>
        <taxon>Chelicerata</taxon>
        <taxon>Arachnida</taxon>
        <taxon>Acari</taxon>
        <taxon>Parasitiformes</taxon>
        <taxon>Ixodida</taxon>
        <taxon>Ixodoidea</taxon>
        <taxon>Ixodidae</taxon>
        <taxon>Haemaphysalinae</taxon>
        <taxon>Haemaphysalis</taxon>
    </lineage>
</organism>
<feature type="transmembrane region" description="Helical" evidence="8">
    <location>
        <begin position="12"/>
        <end position="31"/>
    </location>
</feature>
<reference evidence="10 11" key="1">
    <citation type="journal article" date="2020" name="Cell">
        <title>Large-Scale Comparative Analyses of Tick Genomes Elucidate Their Genetic Diversity and Vector Capacities.</title>
        <authorList>
            <consortium name="Tick Genome and Microbiome Consortium (TIGMIC)"/>
            <person name="Jia N."/>
            <person name="Wang J."/>
            <person name="Shi W."/>
            <person name="Du L."/>
            <person name="Sun Y."/>
            <person name="Zhan W."/>
            <person name="Jiang J.F."/>
            <person name="Wang Q."/>
            <person name="Zhang B."/>
            <person name="Ji P."/>
            <person name="Bell-Sakyi L."/>
            <person name="Cui X.M."/>
            <person name="Yuan T.T."/>
            <person name="Jiang B.G."/>
            <person name="Yang W.F."/>
            <person name="Lam T.T."/>
            <person name="Chang Q.C."/>
            <person name="Ding S.J."/>
            <person name="Wang X.J."/>
            <person name="Zhu J.G."/>
            <person name="Ruan X.D."/>
            <person name="Zhao L."/>
            <person name="Wei J.T."/>
            <person name="Ye R.Z."/>
            <person name="Que T.C."/>
            <person name="Du C.H."/>
            <person name="Zhou Y.H."/>
            <person name="Cheng J.X."/>
            <person name="Dai P.F."/>
            <person name="Guo W.B."/>
            <person name="Han X.H."/>
            <person name="Huang E.J."/>
            <person name="Li L.F."/>
            <person name="Wei W."/>
            <person name="Gao Y.C."/>
            <person name="Liu J.Z."/>
            <person name="Shao H.Z."/>
            <person name="Wang X."/>
            <person name="Wang C.C."/>
            <person name="Yang T.C."/>
            <person name="Huo Q.B."/>
            <person name="Li W."/>
            <person name="Chen H.Y."/>
            <person name="Chen S.E."/>
            <person name="Zhou L.G."/>
            <person name="Ni X.B."/>
            <person name="Tian J.H."/>
            <person name="Sheng Y."/>
            <person name="Liu T."/>
            <person name="Pan Y.S."/>
            <person name="Xia L.Y."/>
            <person name="Li J."/>
            <person name="Zhao F."/>
            <person name="Cao W.C."/>
        </authorList>
    </citation>
    <scope>NUCLEOTIDE SEQUENCE [LARGE SCALE GENOMIC DNA]</scope>
    <source>
        <strain evidence="10">HaeL-2018</strain>
    </source>
</reference>
<dbReference type="EMBL" id="JABSTR010000007">
    <property type="protein sequence ID" value="KAH9375787.1"/>
    <property type="molecule type" value="Genomic_DNA"/>
</dbReference>
<keyword evidence="8" id="KW-0812">Transmembrane</keyword>
<dbReference type="PANTHER" id="PTHR12801">
    <property type="entry name" value="RNA EXONUCLEASE REXO1 / RECO3 FAMILY MEMBER-RELATED"/>
    <property type="match status" value="1"/>
</dbReference>
<dbReference type="GO" id="GO:0005634">
    <property type="term" value="C:nucleus"/>
    <property type="evidence" value="ECO:0007669"/>
    <property type="project" value="UniProtKB-SubCell"/>
</dbReference>
<dbReference type="GO" id="GO:0003676">
    <property type="term" value="F:nucleic acid binding"/>
    <property type="evidence" value="ECO:0007669"/>
    <property type="project" value="InterPro"/>
</dbReference>
<protein>
    <recommendedName>
        <fullName evidence="9">Exonuclease domain-containing protein</fullName>
    </recommendedName>
</protein>
<keyword evidence="8" id="KW-0472">Membrane</keyword>
<dbReference type="InterPro" id="IPR047021">
    <property type="entry name" value="REXO1/3/4-like"/>
</dbReference>
<keyword evidence="5" id="KW-0269">Exonuclease</keyword>
<evidence type="ECO:0000256" key="6">
    <source>
        <dbReference type="ARBA" id="ARBA00023242"/>
    </source>
</evidence>
<evidence type="ECO:0000256" key="2">
    <source>
        <dbReference type="ARBA" id="ARBA00006357"/>
    </source>
</evidence>
<dbReference type="InterPro" id="IPR012337">
    <property type="entry name" value="RNaseH-like_sf"/>
</dbReference>
<comment type="similarity">
    <text evidence="2">Belongs to the REXO1/REXO3 family.</text>
</comment>
<dbReference type="Proteomes" id="UP000821853">
    <property type="component" value="Chromosome 5"/>
</dbReference>
<feature type="region of interest" description="Disordered" evidence="7">
    <location>
        <begin position="34"/>
        <end position="120"/>
    </location>
</feature>
<dbReference type="PANTHER" id="PTHR12801:SF115">
    <property type="entry name" value="FI18136P1-RELATED"/>
    <property type="match status" value="1"/>
</dbReference>
<evidence type="ECO:0000256" key="8">
    <source>
        <dbReference type="SAM" id="Phobius"/>
    </source>
</evidence>
<keyword evidence="8" id="KW-1133">Transmembrane helix</keyword>
<dbReference type="InterPro" id="IPR013520">
    <property type="entry name" value="Ribonucl_H"/>
</dbReference>
<evidence type="ECO:0000256" key="4">
    <source>
        <dbReference type="ARBA" id="ARBA00022801"/>
    </source>
</evidence>
<evidence type="ECO:0000256" key="1">
    <source>
        <dbReference type="ARBA" id="ARBA00004123"/>
    </source>
</evidence>
<sequence length="439" mass="48489">MAEQLGFLTGSVSAVILSAPFGALIPLLFFVPRKKEDDAKQKPSETDKEEEKASKDRKKDRDKKGQRPSSRKTATRQGERAPARDVDVHLNRKYPVAAGDHGPFLQDASSAEDDLQKPSADSICSATRRSAGQLADTSPLRLRTHGLYDQLLRYVLSPQEPDRCGCPRLCPEKPGRLLFMHWGEKASSSRKTGSRCRSSFVITHSGDAKSARFFPTGRCSAIGFSCCGASADHPGCDSSYYHVRQLGARDNKWDTAALDLVRPRRLHGGAREVFALDCEMRFTIRGFEVARASVVDSNGATVYDAYARPESPVVGYSAAFSVITAAHLRNVNTTLQGVQAALPVLVGHGLENDLRVLRLVHDSVVDMTVVFPHHRGLPCRRSLDNDYVNRGVPNGPLGHDSVEDVKACMKLMLWKAAHDQELRDRLSWWPGGRYRQPSE</sequence>
<comment type="subcellular location">
    <subcellularLocation>
        <location evidence="1">Nucleus</location>
    </subcellularLocation>
</comment>
<feature type="compositionally biased region" description="Basic and acidic residues" evidence="7">
    <location>
        <begin position="34"/>
        <end position="65"/>
    </location>
</feature>
<gene>
    <name evidence="10" type="ORF">HPB48_011230</name>
</gene>
<keyword evidence="3" id="KW-0540">Nuclease</keyword>
<evidence type="ECO:0000256" key="7">
    <source>
        <dbReference type="SAM" id="MobiDB-lite"/>
    </source>
</evidence>
<dbReference type="OrthoDB" id="6482108at2759"/>
<evidence type="ECO:0000256" key="3">
    <source>
        <dbReference type="ARBA" id="ARBA00022722"/>
    </source>
</evidence>
<dbReference type="VEuPathDB" id="VectorBase:HLOH_050541"/>
<dbReference type="InterPro" id="IPR036397">
    <property type="entry name" value="RNaseH_sf"/>
</dbReference>
<proteinExistence type="inferred from homology"/>
<name>A0A9J6GKG1_HAELO</name>
<dbReference type="GO" id="GO:0004527">
    <property type="term" value="F:exonuclease activity"/>
    <property type="evidence" value="ECO:0007669"/>
    <property type="project" value="UniProtKB-KW"/>
</dbReference>
<keyword evidence="4" id="KW-0378">Hydrolase</keyword>
<evidence type="ECO:0000313" key="10">
    <source>
        <dbReference type="EMBL" id="KAH9375787.1"/>
    </source>
</evidence>